<organism evidence="4">
    <name type="scientific">Leifsonia sp. NPDC080035</name>
    <dbReference type="NCBI Taxonomy" id="3143936"/>
    <lineage>
        <taxon>Bacteria</taxon>
        <taxon>Bacillati</taxon>
        <taxon>Actinomycetota</taxon>
        <taxon>Actinomycetes</taxon>
        <taxon>Micrococcales</taxon>
        <taxon>Microbacteriaceae</taxon>
        <taxon>Leifsonia</taxon>
    </lineage>
</organism>
<dbReference type="EMBL" id="CP157390">
    <property type="protein sequence ID" value="XBM48912.1"/>
    <property type="molecule type" value="Genomic_DNA"/>
</dbReference>
<name>A0AAU7GE13_9MICO</name>
<dbReference type="RefSeq" id="WP_348788833.1">
    <property type="nucleotide sequence ID" value="NZ_CP157390.1"/>
</dbReference>
<dbReference type="InterPro" id="IPR009057">
    <property type="entry name" value="Homeodomain-like_sf"/>
</dbReference>
<protein>
    <submittedName>
        <fullName evidence="4">TetR family transcriptional regulator</fullName>
    </submittedName>
</protein>
<evidence type="ECO:0000256" key="2">
    <source>
        <dbReference type="PROSITE-ProRule" id="PRU00335"/>
    </source>
</evidence>
<evidence type="ECO:0000259" key="3">
    <source>
        <dbReference type="PROSITE" id="PS50977"/>
    </source>
</evidence>
<sequence>MTDQRNRRTRLRALDDAQAINTRARLVAAYSAAAAEGVRNVSVRWICASSGVARSTFYTHFSGVEDLAAFTVTEDFARLAIEDLDVRAAGMSGAAAARGGLAQVVATFTSRRALVDYSFAQTSRAVVVDRIIDWFAGYTRETVERAYAGADEARIDLVTGFISAGVIRTIIDWLDEPRGVTREGIVDALVDLLPEPLRTEAE</sequence>
<reference evidence="4" key="1">
    <citation type="submission" date="2024-05" db="EMBL/GenBank/DDBJ databases">
        <title>The Natural Products Discovery Center: Release of the First 8490 Sequenced Strains for Exploring Actinobacteria Biosynthetic Diversity.</title>
        <authorList>
            <person name="Kalkreuter E."/>
            <person name="Kautsar S.A."/>
            <person name="Yang D."/>
            <person name="Bader C.D."/>
            <person name="Teijaro C.N."/>
            <person name="Fluegel L."/>
            <person name="Davis C.M."/>
            <person name="Simpson J.R."/>
            <person name="Lauterbach L."/>
            <person name="Steele A.D."/>
            <person name="Gui C."/>
            <person name="Meng S."/>
            <person name="Li G."/>
            <person name="Viehrig K."/>
            <person name="Ye F."/>
            <person name="Su P."/>
            <person name="Kiefer A.F."/>
            <person name="Nichols A."/>
            <person name="Cepeda A.J."/>
            <person name="Yan W."/>
            <person name="Fan B."/>
            <person name="Jiang Y."/>
            <person name="Adhikari A."/>
            <person name="Zheng C.-J."/>
            <person name="Schuster L."/>
            <person name="Cowan T.M."/>
            <person name="Smanski M.J."/>
            <person name="Chevrette M.G."/>
            <person name="de Carvalho L.P.S."/>
            <person name="Shen B."/>
        </authorList>
    </citation>
    <scope>NUCLEOTIDE SEQUENCE</scope>
    <source>
        <strain evidence="4">NPDC080035</strain>
    </source>
</reference>
<accession>A0AAU7GE13</accession>
<dbReference type="InterPro" id="IPR001647">
    <property type="entry name" value="HTH_TetR"/>
</dbReference>
<dbReference type="SUPFAM" id="SSF46689">
    <property type="entry name" value="Homeodomain-like"/>
    <property type="match status" value="1"/>
</dbReference>
<gene>
    <name evidence="4" type="ORF">AAME72_03395</name>
</gene>
<dbReference type="Pfam" id="PF00440">
    <property type="entry name" value="TetR_N"/>
    <property type="match status" value="1"/>
</dbReference>
<dbReference type="AlphaFoldDB" id="A0AAU7GE13"/>
<dbReference type="Gene3D" id="1.10.357.10">
    <property type="entry name" value="Tetracycline Repressor, domain 2"/>
    <property type="match status" value="1"/>
</dbReference>
<evidence type="ECO:0000313" key="4">
    <source>
        <dbReference type="EMBL" id="XBM48912.1"/>
    </source>
</evidence>
<keyword evidence="1 2" id="KW-0238">DNA-binding</keyword>
<feature type="DNA-binding region" description="H-T-H motif" evidence="2">
    <location>
        <begin position="42"/>
        <end position="61"/>
    </location>
</feature>
<proteinExistence type="predicted"/>
<evidence type="ECO:0000256" key="1">
    <source>
        <dbReference type="ARBA" id="ARBA00023125"/>
    </source>
</evidence>
<dbReference type="PROSITE" id="PS50977">
    <property type="entry name" value="HTH_TETR_2"/>
    <property type="match status" value="1"/>
</dbReference>
<feature type="domain" description="HTH tetR-type" evidence="3">
    <location>
        <begin position="19"/>
        <end position="79"/>
    </location>
</feature>
<dbReference type="GO" id="GO:0003677">
    <property type="term" value="F:DNA binding"/>
    <property type="evidence" value="ECO:0007669"/>
    <property type="project" value="UniProtKB-UniRule"/>
</dbReference>